<keyword evidence="4 7" id="KW-0862">Zinc</keyword>
<comment type="function">
    <text evidence="1 8">Reversible hydration of carbon dioxide.</text>
</comment>
<comment type="similarity">
    <text evidence="2 8">Belongs to the beta-class carbonic anhydrase family.</text>
</comment>
<dbReference type="FunFam" id="3.40.1050.10:FF:000003">
    <property type="entry name" value="Carbonic anhydrase"/>
    <property type="match status" value="1"/>
</dbReference>
<evidence type="ECO:0000256" key="4">
    <source>
        <dbReference type="ARBA" id="ARBA00022833"/>
    </source>
</evidence>
<dbReference type="PANTHER" id="PTHR11002:SF12">
    <property type="entry name" value="CARBONIC ANHYDRASE"/>
    <property type="match status" value="1"/>
</dbReference>
<dbReference type="InterPro" id="IPR001765">
    <property type="entry name" value="Carbonic_anhydrase"/>
</dbReference>
<evidence type="ECO:0000313" key="11">
    <source>
        <dbReference type="Proteomes" id="UP001420932"/>
    </source>
</evidence>
<dbReference type="GO" id="GO:0004089">
    <property type="term" value="F:carbonate dehydratase activity"/>
    <property type="evidence" value="ECO:0007669"/>
    <property type="project" value="UniProtKB-UniRule"/>
</dbReference>
<dbReference type="SUPFAM" id="SSF53056">
    <property type="entry name" value="beta-carbonic anhydrase, cab"/>
    <property type="match status" value="1"/>
</dbReference>
<dbReference type="PROSITE" id="PS00704">
    <property type="entry name" value="PROK_CO2_ANHYDRASE_1"/>
    <property type="match status" value="1"/>
</dbReference>
<feature type="binding site" evidence="7">
    <location>
        <position position="167"/>
    </location>
    <ligand>
        <name>Zn(2+)</name>
        <dbReference type="ChEBI" id="CHEBI:29105"/>
    </ligand>
</feature>
<protein>
    <recommendedName>
        <fullName evidence="3 8">Carbonic anhydrase</fullName>
        <ecNumber evidence="3 8">4.2.1.1</ecNumber>
    </recommendedName>
    <alternativeName>
        <fullName evidence="8">Carbonate dehydratase</fullName>
    </alternativeName>
</protein>
<evidence type="ECO:0000313" key="10">
    <source>
        <dbReference type="EMBL" id="KAK9162395.1"/>
    </source>
</evidence>
<evidence type="ECO:0000256" key="1">
    <source>
        <dbReference type="ARBA" id="ARBA00002904"/>
    </source>
</evidence>
<feature type="binding site" evidence="7">
    <location>
        <position position="227"/>
    </location>
    <ligand>
        <name>Zn(2+)</name>
        <dbReference type="ChEBI" id="CHEBI:29105"/>
    </ligand>
</feature>
<evidence type="ECO:0000256" key="2">
    <source>
        <dbReference type="ARBA" id="ARBA00006217"/>
    </source>
</evidence>
<keyword evidence="11" id="KW-1185">Reference proteome</keyword>
<evidence type="ECO:0000256" key="8">
    <source>
        <dbReference type="RuleBase" id="RU003956"/>
    </source>
</evidence>
<dbReference type="SMART" id="SM00947">
    <property type="entry name" value="Pro_CA"/>
    <property type="match status" value="1"/>
</dbReference>
<keyword evidence="7" id="KW-0479">Metal-binding</keyword>
<dbReference type="CDD" id="cd00884">
    <property type="entry name" value="beta_CA_cladeB"/>
    <property type="match status" value="1"/>
</dbReference>
<dbReference type="PANTHER" id="PTHR11002">
    <property type="entry name" value="CARBONIC ANHYDRASE"/>
    <property type="match status" value="1"/>
</dbReference>
<feature type="binding site" evidence="7">
    <location>
        <position position="165"/>
    </location>
    <ligand>
        <name>Zn(2+)</name>
        <dbReference type="ChEBI" id="CHEBI:29105"/>
    </ligand>
</feature>
<dbReference type="PROSITE" id="PS00705">
    <property type="entry name" value="PROK_CO2_ANHYDRASE_2"/>
    <property type="match status" value="1"/>
</dbReference>
<dbReference type="AlphaFoldDB" id="A0AAP0L1Y5"/>
<feature type="binding site" evidence="7">
    <location>
        <position position="224"/>
    </location>
    <ligand>
        <name>Zn(2+)</name>
        <dbReference type="ChEBI" id="CHEBI:29105"/>
    </ligand>
</feature>
<feature type="chain" id="PRO_5042957424" description="Carbonic anhydrase" evidence="9">
    <location>
        <begin position="20"/>
        <end position="344"/>
    </location>
</feature>
<feature type="signal peptide" evidence="9">
    <location>
        <begin position="1"/>
        <end position="19"/>
    </location>
</feature>
<dbReference type="EMBL" id="JBBNAF010000002">
    <property type="protein sequence ID" value="KAK9162395.1"/>
    <property type="molecule type" value="Genomic_DNA"/>
</dbReference>
<comment type="catalytic activity">
    <reaction evidence="6 8">
        <text>hydrogencarbonate + H(+) = CO2 + H2O</text>
        <dbReference type="Rhea" id="RHEA:10748"/>
        <dbReference type="ChEBI" id="CHEBI:15377"/>
        <dbReference type="ChEBI" id="CHEBI:15378"/>
        <dbReference type="ChEBI" id="CHEBI:16526"/>
        <dbReference type="ChEBI" id="CHEBI:17544"/>
        <dbReference type="EC" id="4.2.1.1"/>
    </reaction>
</comment>
<dbReference type="InterPro" id="IPR045066">
    <property type="entry name" value="Beta_CA_cladeB"/>
</dbReference>
<organism evidence="10 11">
    <name type="scientific">Stephania yunnanensis</name>
    <dbReference type="NCBI Taxonomy" id="152371"/>
    <lineage>
        <taxon>Eukaryota</taxon>
        <taxon>Viridiplantae</taxon>
        <taxon>Streptophyta</taxon>
        <taxon>Embryophyta</taxon>
        <taxon>Tracheophyta</taxon>
        <taxon>Spermatophyta</taxon>
        <taxon>Magnoliopsida</taxon>
        <taxon>Ranunculales</taxon>
        <taxon>Menispermaceae</taxon>
        <taxon>Menispermoideae</taxon>
        <taxon>Cissampelideae</taxon>
        <taxon>Stephania</taxon>
    </lineage>
</organism>
<proteinExistence type="inferred from homology"/>
<evidence type="ECO:0000256" key="6">
    <source>
        <dbReference type="ARBA" id="ARBA00048348"/>
    </source>
</evidence>
<keyword evidence="5 8" id="KW-0456">Lyase</keyword>
<dbReference type="GO" id="GO:0008270">
    <property type="term" value="F:zinc ion binding"/>
    <property type="evidence" value="ECO:0007669"/>
    <property type="project" value="UniProtKB-UniRule"/>
</dbReference>
<comment type="cofactor">
    <cofactor evidence="7">
        <name>Zn(2+)</name>
        <dbReference type="ChEBI" id="CHEBI:29105"/>
    </cofactor>
    <text evidence="7">Binds 1 zinc ion per subunit.</text>
</comment>
<dbReference type="EC" id="4.2.1.1" evidence="3 8"/>
<keyword evidence="9" id="KW-0732">Signal</keyword>
<sequence length="344" mass="38492">MGFFCPFFFSFSALQVSRALSVSPASAFTSVSAKMAALLPFSVPNNNNPESNPFVSSGRTQFGSVRISCSTAKMGKIDDTHLRLVNSVKTNATFRLNASRESMESLLNLKMSGKESLTETGYEKELFDEMKHRFLNFKRLRYLQQLDHFQKLANIQEPKFMIVSCADSRVCPSNILGFQPGEAFVVRNVANLVPPFENEPSETSAALEFAVNSLKVQNLLVTGHSRCGGIRALMSMEDEGDSSSFINKWVAIGKNARSITKTAASNLGFDRQCRHCEKESVNQSLMNLLTYPWIKEKVIKGSLFIHGGYYDFVNCTYEKWTLDFKESDVEEGGGCTIKDKECWM</sequence>
<accession>A0AAP0L1Y5</accession>
<dbReference type="InterPro" id="IPR036874">
    <property type="entry name" value="Carbonic_anhydrase_sf"/>
</dbReference>
<dbReference type="Proteomes" id="UP001420932">
    <property type="component" value="Unassembled WGS sequence"/>
</dbReference>
<evidence type="ECO:0000256" key="3">
    <source>
        <dbReference type="ARBA" id="ARBA00012925"/>
    </source>
</evidence>
<evidence type="ECO:0000256" key="9">
    <source>
        <dbReference type="SAM" id="SignalP"/>
    </source>
</evidence>
<comment type="caution">
    <text evidence="10">The sequence shown here is derived from an EMBL/GenBank/DDBJ whole genome shotgun (WGS) entry which is preliminary data.</text>
</comment>
<dbReference type="InterPro" id="IPR015892">
    <property type="entry name" value="Carbonic_anhydrase_CS"/>
</dbReference>
<evidence type="ECO:0000256" key="5">
    <source>
        <dbReference type="ARBA" id="ARBA00023239"/>
    </source>
</evidence>
<evidence type="ECO:0000256" key="7">
    <source>
        <dbReference type="PIRSR" id="PIRSR601765-1"/>
    </source>
</evidence>
<reference evidence="10 11" key="1">
    <citation type="submission" date="2024-01" db="EMBL/GenBank/DDBJ databases">
        <title>Genome assemblies of Stephania.</title>
        <authorList>
            <person name="Yang L."/>
        </authorList>
    </citation>
    <scope>NUCLEOTIDE SEQUENCE [LARGE SCALE GENOMIC DNA]</scope>
    <source>
        <strain evidence="10">YNDBR</strain>
        <tissue evidence="10">Leaf</tissue>
    </source>
</reference>
<name>A0AAP0L1Y5_9MAGN</name>
<dbReference type="Gene3D" id="3.40.1050.10">
    <property type="entry name" value="Carbonic anhydrase"/>
    <property type="match status" value="1"/>
</dbReference>
<gene>
    <name evidence="10" type="ORF">Syun_003297</name>
</gene>
<dbReference type="Pfam" id="PF00484">
    <property type="entry name" value="Pro_CA"/>
    <property type="match status" value="1"/>
</dbReference>
<dbReference type="GO" id="GO:0015976">
    <property type="term" value="P:carbon utilization"/>
    <property type="evidence" value="ECO:0007669"/>
    <property type="project" value="InterPro"/>
</dbReference>